<accession>A0A811YZI6</accession>
<evidence type="ECO:0000256" key="1">
    <source>
        <dbReference type="SAM" id="MobiDB-lite"/>
    </source>
</evidence>
<sequence>MSQVFKEMDLRKGRRHLGVRGPTSRSAPEGGRSRLAAEGLCFRTAQLCASPVPQRLASQLHENWTRGELARLEKLWVQTQTMVSSSEAKGSTFPLHPQRQRPQLQALDPLAILSFLGSCSGPLSSNEPVSRWLGLKSSFLWPLSSPEAPSSTAASTLAPTSVNHSYTCTGSTGSSHSPHPQAAPLAEWSLGSSYRLLSAASAVASLLAAPCATPGLPATRAASCESPFSSPPAKVKPSPLTGPWFTSGLRSSNAAAWLWAWGGYPHQGKVSTPRKPEGRDQGMFCSQKLKKGRETQAQAVGPWPLKSRPFSPRG</sequence>
<feature type="region of interest" description="Disordered" evidence="1">
    <location>
        <begin position="268"/>
        <end position="314"/>
    </location>
</feature>
<feature type="region of interest" description="Disordered" evidence="1">
    <location>
        <begin position="1"/>
        <end position="32"/>
    </location>
</feature>
<name>A0A811YZI6_NYCPR</name>
<comment type="caution">
    <text evidence="2">The sequence shown here is derived from an EMBL/GenBank/DDBJ whole genome shotgun (WGS) entry which is preliminary data.</text>
</comment>
<proteinExistence type="predicted"/>
<gene>
    <name evidence="2" type="ORF">NYPRO_LOCUS14763</name>
</gene>
<evidence type="ECO:0000313" key="2">
    <source>
        <dbReference type="EMBL" id="CAD7681971.1"/>
    </source>
</evidence>
<keyword evidence="3" id="KW-1185">Reference proteome</keyword>
<dbReference type="AlphaFoldDB" id="A0A811YZI6"/>
<feature type="compositionally biased region" description="Basic and acidic residues" evidence="1">
    <location>
        <begin position="1"/>
        <end position="11"/>
    </location>
</feature>
<reference evidence="2" key="1">
    <citation type="submission" date="2020-12" db="EMBL/GenBank/DDBJ databases">
        <authorList>
            <consortium name="Molecular Ecology Group"/>
        </authorList>
    </citation>
    <scope>NUCLEOTIDE SEQUENCE</scope>
    <source>
        <strain evidence="2">TBG_1078</strain>
    </source>
</reference>
<dbReference type="Proteomes" id="UP000645828">
    <property type="component" value="Unassembled WGS sequence"/>
</dbReference>
<protein>
    <submittedName>
        <fullName evidence="2">(raccoon dog) hypothetical protein</fullName>
    </submittedName>
</protein>
<dbReference type="EMBL" id="CAJHUB010000754">
    <property type="protein sequence ID" value="CAD7681971.1"/>
    <property type="molecule type" value="Genomic_DNA"/>
</dbReference>
<organism evidence="2 3">
    <name type="scientific">Nyctereutes procyonoides</name>
    <name type="common">Raccoon dog</name>
    <name type="synonym">Canis procyonoides</name>
    <dbReference type="NCBI Taxonomy" id="34880"/>
    <lineage>
        <taxon>Eukaryota</taxon>
        <taxon>Metazoa</taxon>
        <taxon>Chordata</taxon>
        <taxon>Craniata</taxon>
        <taxon>Vertebrata</taxon>
        <taxon>Euteleostomi</taxon>
        <taxon>Mammalia</taxon>
        <taxon>Eutheria</taxon>
        <taxon>Laurasiatheria</taxon>
        <taxon>Carnivora</taxon>
        <taxon>Caniformia</taxon>
        <taxon>Canidae</taxon>
        <taxon>Nyctereutes</taxon>
    </lineage>
</organism>
<evidence type="ECO:0000313" key="3">
    <source>
        <dbReference type="Proteomes" id="UP000645828"/>
    </source>
</evidence>